<feature type="domain" description="Glycosyltransferase 2-like" evidence="2">
    <location>
        <begin position="6"/>
        <end position="168"/>
    </location>
</feature>
<accession>K9WSE9</accession>
<organism evidence="3 4">
    <name type="scientific">Cylindrospermum stagnale PCC 7417</name>
    <dbReference type="NCBI Taxonomy" id="56107"/>
    <lineage>
        <taxon>Bacteria</taxon>
        <taxon>Bacillati</taxon>
        <taxon>Cyanobacteriota</taxon>
        <taxon>Cyanophyceae</taxon>
        <taxon>Nostocales</taxon>
        <taxon>Nostocaceae</taxon>
        <taxon>Cylindrospermum</taxon>
    </lineage>
</organism>
<protein>
    <submittedName>
        <fullName evidence="3">Glycosyl transferase</fullName>
    </submittedName>
</protein>
<dbReference type="InterPro" id="IPR001173">
    <property type="entry name" value="Glyco_trans_2-like"/>
</dbReference>
<evidence type="ECO:0000256" key="1">
    <source>
        <dbReference type="SAM" id="Phobius"/>
    </source>
</evidence>
<dbReference type="InterPro" id="IPR050834">
    <property type="entry name" value="Glycosyltransf_2"/>
</dbReference>
<dbReference type="OrthoDB" id="9812327at2"/>
<dbReference type="CDD" id="cd00761">
    <property type="entry name" value="Glyco_tranf_GTA_type"/>
    <property type="match status" value="1"/>
</dbReference>
<dbReference type="SUPFAM" id="SSF53448">
    <property type="entry name" value="Nucleotide-diphospho-sugar transferases"/>
    <property type="match status" value="1"/>
</dbReference>
<keyword evidence="1" id="KW-1133">Transmembrane helix</keyword>
<proteinExistence type="predicted"/>
<reference evidence="3 4" key="1">
    <citation type="submission" date="2012-06" db="EMBL/GenBank/DDBJ databases">
        <title>Finished chromosome of genome of Cylindrospermum stagnale PCC 7417.</title>
        <authorList>
            <consortium name="US DOE Joint Genome Institute"/>
            <person name="Gugger M."/>
            <person name="Coursin T."/>
            <person name="Rippka R."/>
            <person name="Tandeau De Marsac N."/>
            <person name="Huntemann M."/>
            <person name="Wei C.-L."/>
            <person name="Han J."/>
            <person name="Detter J.C."/>
            <person name="Han C."/>
            <person name="Tapia R."/>
            <person name="Chen A."/>
            <person name="Kyrpides N."/>
            <person name="Mavromatis K."/>
            <person name="Markowitz V."/>
            <person name="Szeto E."/>
            <person name="Ivanova N."/>
            <person name="Pagani I."/>
            <person name="Pati A."/>
            <person name="Goodwin L."/>
            <person name="Nordberg H.P."/>
            <person name="Cantor M.N."/>
            <person name="Hua S.X."/>
            <person name="Woyke T."/>
            <person name="Kerfeld C.A."/>
        </authorList>
    </citation>
    <scope>NUCLEOTIDE SEQUENCE [LARGE SCALE GENOMIC DNA]</scope>
    <source>
        <strain evidence="3 4">PCC 7417</strain>
    </source>
</reference>
<dbReference type="RefSeq" id="WP_015205959.1">
    <property type="nucleotide sequence ID" value="NC_019757.1"/>
</dbReference>
<feature type="transmembrane region" description="Helical" evidence="1">
    <location>
        <begin position="288"/>
        <end position="307"/>
    </location>
</feature>
<keyword evidence="1" id="KW-0812">Transmembrane</keyword>
<dbReference type="STRING" id="56107.Cylst_0341"/>
<dbReference type="EMBL" id="CP003642">
    <property type="protein sequence ID" value="AFZ22701.1"/>
    <property type="molecule type" value="Genomic_DNA"/>
</dbReference>
<evidence type="ECO:0000313" key="3">
    <source>
        <dbReference type="EMBL" id="AFZ22701.1"/>
    </source>
</evidence>
<keyword evidence="4" id="KW-1185">Reference proteome</keyword>
<dbReference type="PANTHER" id="PTHR43685:SF2">
    <property type="entry name" value="GLYCOSYLTRANSFERASE 2-LIKE DOMAIN-CONTAINING PROTEIN"/>
    <property type="match status" value="1"/>
</dbReference>
<name>K9WSE9_9NOST</name>
<dbReference type="eggNOG" id="COG1216">
    <property type="taxonomic scope" value="Bacteria"/>
</dbReference>
<evidence type="ECO:0000259" key="2">
    <source>
        <dbReference type="Pfam" id="PF00535"/>
    </source>
</evidence>
<dbReference type="Proteomes" id="UP000010475">
    <property type="component" value="Chromosome"/>
</dbReference>
<keyword evidence="1" id="KW-0472">Membrane</keyword>
<dbReference type="GO" id="GO:0016740">
    <property type="term" value="F:transferase activity"/>
    <property type="evidence" value="ECO:0007669"/>
    <property type="project" value="UniProtKB-KW"/>
</dbReference>
<gene>
    <name evidence="3" type="ORF">Cylst_0341</name>
</gene>
<dbReference type="Gene3D" id="3.90.550.10">
    <property type="entry name" value="Spore Coat Polysaccharide Biosynthesis Protein SpsA, Chain A"/>
    <property type="match status" value="1"/>
</dbReference>
<dbReference type="Pfam" id="PF00535">
    <property type="entry name" value="Glycos_transf_2"/>
    <property type="match status" value="1"/>
</dbReference>
<dbReference type="AlphaFoldDB" id="K9WSE9"/>
<sequence length="308" mass="35350">MNITVSIVIPAYNSSRYLAETIEHVLSQTFFDYEVLIINDGSTDNTAEIATYYSQQDSRVKLFTQNNQGLSGARNAGIQIAQGEYIAFLDSDDHWLPHKLAAHMEHFARCPDLGLSFGRIEFMSFDGKPTRKFSNSRLFKLTPKHFYYENPVITPSNAVIRRSVLGQIGLFDRSLKVWEDMDLFLRAASKGWKVEGINQVLVRYRNNQAGLSSNLYLMEENWQQFSNRVQQYEPELVNQHYHTAKAASLCYLARRSLRLGQSSEIGVDLINRALKSDWKIILREPRRTILTIMALYVNYLIPGLIIAN</sequence>
<dbReference type="InterPro" id="IPR029044">
    <property type="entry name" value="Nucleotide-diphossugar_trans"/>
</dbReference>
<dbReference type="KEGG" id="csg:Cylst_0341"/>
<dbReference type="PANTHER" id="PTHR43685">
    <property type="entry name" value="GLYCOSYLTRANSFERASE"/>
    <property type="match status" value="1"/>
</dbReference>
<dbReference type="HOGENOM" id="CLU_025996_0_0_3"/>
<keyword evidence="3" id="KW-0808">Transferase</keyword>
<evidence type="ECO:0000313" key="4">
    <source>
        <dbReference type="Proteomes" id="UP000010475"/>
    </source>
</evidence>